<dbReference type="EMBL" id="FNTS01000002">
    <property type="protein sequence ID" value="SED25489.1"/>
    <property type="molecule type" value="Genomic_DNA"/>
</dbReference>
<dbReference type="NCBIfam" id="TIGR02227">
    <property type="entry name" value="sigpep_I_bact"/>
    <property type="match status" value="1"/>
</dbReference>
<keyword evidence="7" id="KW-0645">Protease</keyword>
<dbReference type="InterPro" id="IPR000223">
    <property type="entry name" value="Pept_S26A_signal_pept_1"/>
</dbReference>
<sequence>MRRWLSKYRYAIIFWLCFGMFRTSLADWNPIPSGSMRPTLVEGDVVLVNRVAYDLKVPLTDISLVKLENPRRGDVVTFTSPQDGVRLIKRIVGIPGDTLEMKNEVLWINGTPATYADAQDIREPFLAGQSIPGIKLTERTSTSQRTVQFMPTVRALRDFGPVVVPADHYFMLGDNRDNSADSRYIGFVPRRLLIGRAHHILASAQILDNWMPRFRRFGAPIL</sequence>
<evidence type="ECO:0000313" key="10">
    <source>
        <dbReference type="EMBL" id="SED25489.1"/>
    </source>
</evidence>
<evidence type="ECO:0000256" key="5">
    <source>
        <dbReference type="ARBA" id="ARBA00022801"/>
    </source>
</evidence>
<evidence type="ECO:0000256" key="1">
    <source>
        <dbReference type="ARBA" id="ARBA00000677"/>
    </source>
</evidence>
<dbReference type="PANTHER" id="PTHR43390:SF1">
    <property type="entry name" value="CHLOROPLAST PROCESSING PEPTIDASE"/>
    <property type="match status" value="1"/>
</dbReference>
<dbReference type="PRINTS" id="PR00727">
    <property type="entry name" value="LEADERPTASE"/>
</dbReference>
<protein>
    <recommendedName>
        <fullName evidence="4 7">Signal peptidase I</fullName>
        <ecNumber evidence="3 7">3.4.21.89</ecNumber>
    </recommendedName>
</protein>
<dbReference type="GO" id="GO:0016020">
    <property type="term" value="C:membrane"/>
    <property type="evidence" value="ECO:0007669"/>
    <property type="project" value="UniProtKB-SubCell"/>
</dbReference>
<dbReference type="InterPro" id="IPR019533">
    <property type="entry name" value="Peptidase_S26"/>
</dbReference>
<keyword evidence="12" id="KW-1185">Reference proteome</keyword>
<dbReference type="GO" id="GO:0006465">
    <property type="term" value="P:signal peptide processing"/>
    <property type="evidence" value="ECO:0007669"/>
    <property type="project" value="InterPro"/>
</dbReference>
<dbReference type="PROSITE" id="PS00760">
    <property type="entry name" value="SPASE_I_2"/>
    <property type="match status" value="1"/>
</dbReference>
<reference evidence="10 12" key="2">
    <citation type="submission" date="2016-10" db="EMBL/GenBank/DDBJ databases">
        <authorList>
            <person name="Varghese N."/>
            <person name="Submissions S."/>
        </authorList>
    </citation>
    <scope>NUCLEOTIDE SEQUENCE [LARGE SCALE GENOMIC DNA]</scope>
    <source>
        <strain evidence="10 12">BS2773</strain>
    </source>
</reference>
<comment type="caution">
    <text evidence="9">The sequence shown here is derived from an EMBL/GenBank/DDBJ whole genome shotgun (WGS) entry which is preliminary data.</text>
</comment>
<evidence type="ECO:0000313" key="11">
    <source>
        <dbReference type="Proteomes" id="UP000181661"/>
    </source>
</evidence>
<feature type="domain" description="Peptidase S26" evidence="8">
    <location>
        <begin position="11"/>
        <end position="200"/>
    </location>
</feature>
<dbReference type="InterPro" id="IPR019757">
    <property type="entry name" value="Pept_S26A_signal_pept_1_Lys-AS"/>
</dbReference>
<evidence type="ECO:0000256" key="6">
    <source>
        <dbReference type="PIRSR" id="PIRSR600223-1"/>
    </source>
</evidence>
<gene>
    <name evidence="9" type="ORF">BFL40_29740</name>
    <name evidence="10" type="ORF">SAMN04515675_0440</name>
</gene>
<dbReference type="PROSITE" id="PS00761">
    <property type="entry name" value="SPASE_I_3"/>
    <property type="match status" value="1"/>
</dbReference>
<dbReference type="InterPro" id="IPR019758">
    <property type="entry name" value="Pept_S26A_signal_pept_1_CS"/>
</dbReference>
<dbReference type="Gene3D" id="2.10.109.10">
    <property type="entry name" value="Umud Fragment, subunit A"/>
    <property type="match status" value="1"/>
</dbReference>
<dbReference type="EMBL" id="MDDR01000061">
    <property type="protein sequence ID" value="OIN44476.1"/>
    <property type="molecule type" value="Genomic_DNA"/>
</dbReference>
<dbReference type="CDD" id="cd06530">
    <property type="entry name" value="S26_SPase_I"/>
    <property type="match status" value="1"/>
</dbReference>
<keyword evidence="5 7" id="KW-0378">Hydrolase</keyword>
<feature type="active site" evidence="6">
    <location>
        <position position="89"/>
    </location>
</feature>
<dbReference type="InterPro" id="IPR036286">
    <property type="entry name" value="LexA/Signal_pep-like_sf"/>
</dbReference>
<dbReference type="AlphaFoldDB" id="A0A1S2UEJ7"/>
<organism evidence="9 11">
    <name type="scientific">Pseudomonas costantinii</name>
    <dbReference type="NCBI Taxonomy" id="168469"/>
    <lineage>
        <taxon>Bacteria</taxon>
        <taxon>Pseudomonadati</taxon>
        <taxon>Pseudomonadota</taxon>
        <taxon>Gammaproteobacteria</taxon>
        <taxon>Pseudomonadales</taxon>
        <taxon>Pseudomonadaceae</taxon>
        <taxon>Pseudomonas</taxon>
    </lineage>
</organism>
<comment type="similarity">
    <text evidence="2 7">Belongs to the peptidase S26 family.</text>
</comment>
<evidence type="ECO:0000256" key="3">
    <source>
        <dbReference type="ARBA" id="ARBA00013208"/>
    </source>
</evidence>
<name>A0A1S2UEJ7_9PSED</name>
<dbReference type="Proteomes" id="UP000181661">
    <property type="component" value="Unassembled WGS sequence"/>
</dbReference>
<feature type="active site" evidence="6">
    <location>
        <position position="35"/>
    </location>
</feature>
<evidence type="ECO:0000313" key="12">
    <source>
        <dbReference type="Proteomes" id="UP000182179"/>
    </source>
</evidence>
<evidence type="ECO:0000259" key="8">
    <source>
        <dbReference type="Pfam" id="PF10502"/>
    </source>
</evidence>
<evidence type="ECO:0000313" key="9">
    <source>
        <dbReference type="EMBL" id="OIN44476.1"/>
    </source>
</evidence>
<reference evidence="9 11" key="1">
    <citation type="submission" date="2016-08" db="EMBL/GenBank/DDBJ databases">
        <title>Draft genome sequence of Pseudomonas costantinii LMG 22119, type strain isolated from cultivated mushroom (Agaricus bisporus) sporophores.</title>
        <authorList>
            <person name="Tambong J.T."/>
        </authorList>
    </citation>
    <scope>NUCLEOTIDE SEQUENCE [LARGE SCALE GENOMIC DNA]</scope>
    <source>
        <strain evidence="9 11">LMG 22119</strain>
    </source>
</reference>
<dbReference type="Pfam" id="PF10502">
    <property type="entry name" value="Peptidase_S26"/>
    <property type="match status" value="1"/>
</dbReference>
<dbReference type="PANTHER" id="PTHR43390">
    <property type="entry name" value="SIGNAL PEPTIDASE I"/>
    <property type="match status" value="1"/>
</dbReference>
<evidence type="ECO:0000256" key="4">
    <source>
        <dbReference type="ARBA" id="ARBA00019232"/>
    </source>
</evidence>
<dbReference type="Proteomes" id="UP000182179">
    <property type="component" value="Unassembled WGS sequence"/>
</dbReference>
<dbReference type="RefSeq" id="WP_071487297.1">
    <property type="nucleotide sequence ID" value="NZ_FNTS01000002.1"/>
</dbReference>
<dbReference type="EC" id="3.4.21.89" evidence="3 7"/>
<dbReference type="SUPFAM" id="SSF51306">
    <property type="entry name" value="LexA/Signal peptidase"/>
    <property type="match status" value="1"/>
</dbReference>
<proteinExistence type="inferred from homology"/>
<dbReference type="OrthoDB" id="9815782at2"/>
<dbReference type="GO" id="GO:0009003">
    <property type="term" value="F:signal peptidase activity"/>
    <property type="evidence" value="ECO:0007669"/>
    <property type="project" value="UniProtKB-EC"/>
</dbReference>
<comment type="subcellular location">
    <subcellularLocation>
        <location evidence="7">Membrane</location>
        <topology evidence="7">Multi-pass membrane protein</topology>
    </subcellularLocation>
</comment>
<dbReference type="GO" id="GO:0004252">
    <property type="term" value="F:serine-type endopeptidase activity"/>
    <property type="evidence" value="ECO:0007669"/>
    <property type="project" value="InterPro"/>
</dbReference>
<evidence type="ECO:0000256" key="7">
    <source>
        <dbReference type="RuleBase" id="RU362042"/>
    </source>
</evidence>
<accession>A0A1S2UEJ7</accession>
<evidence type="ECO:0000256" key="2">
    <source>
        <dbReference type="ARBA" id="ARBA00009370"/>
    </source>
</evidence>
<comment type="catalytic activity">
    <reaction evidence="1 7">
        <text>Cleavage of hydrophobic, N-terminal signal or leader sequences from secreted and periplasmic proteins.</text>
        <dbReference type="EC" id="3.4.21.89"/>
    </reaction>
</comment>
<dbReference type="GO" id="GO:0010027">
    <property type="term" value="P:thylakoid membrane organization"/>
    <property type="evidence" value="ECO:0007669"/>
    <property type="project" value="TreeGrafter"/>
</dbReference>